<dbReference type="SUPFAM" id="SSF56349">
    <property type="entry name" value="DNA breaking-rejoining enzymes"/>
    <property type="match status" value="1"/>
</dbReference>
<dbReference type="EMBL" id="BAABHJ010000021">
    <property type="protein sequence ID" value="GAA4612807.1"/>
    <property type="molecule type" value="Genomic_DNA"/>
</dbReference>
<sequence>MGCTERHQQSHPDVTQEEFVLIPRPSGPVGYVAPCRVPGCERPWLTSGRQVCARHWYLLQRDFGGAISVEEFIAHPDVHPLPGFGRCQVVACDRDRCSPSHGHCHMHRVKWTKRSCKGPADLDHFNRTEPPTAEEGSASLRGLAPLVIAQFLYGLQQRAAQGTKTKYWSIRQLADVLRRHEVGSLTQPLDIKTHSIATNLLTRLQDACFLALRSPETEALKDTWDLRVFGHGGTLDFTAISQSWLREAAKRWASDRLPTSRNKQVYGNLQTQLKAVALLSESLRAHRADSGQAPAALSRADIEHHLHRLVWLEEQEEISAYGRYTAVHVLKFVLTRMRTLGLGRPGGPLENLPDDVALTRRDVPELTRDKEIGRNLPPEVLRALCDALPLLDDMETAPGVRVAVELLIDTGRRPDEICQLPWDCLERDPDGKHVLIYNNSKSNREQRRLPIADATAAVIVRQQQTVRARFPHAELSTLKLLPSRVRNPHGTRGIASATVGATHRKWVDALPPFMVTTAVATGGRAVPETVEFDKKRIFPYAYRHSYAQRNADAGVPIDVLRELMDHESFETTRWYYRKPRELHQTGEHPQVARSGRRLRRLCEAWILAA</sequence>
<protein>
    <recommendedName>
        <fullName evidence="2">Tyr recombinase domain-containing protein</fullName>
    </recommendedName>
</protein>
<reference evidence="4" key="1">
    <citation type="journal article" date="2019" name="Int. J. Syst. Evol. Microbiol.">
        <title>The Global Catalogue of Microorganisms (GCM) 10K type strain sequencing project: providing services to taxonomists for standard genome sequencing and annotation.</title>
        <authorList>
            <consortium name="The Broad Institute Genomics Platform"/>
            <consortium name="The Broad Institute Genome Sequencing Center for Infectious Disease"/>
            <person name="Wu L."/>
            <person name="Ma J."/>
        </authorList>
    </citation>
    <scope>NUCLEOTIDE SEQUENCE [LARGE SCALE GENOMIC DNA]</scope>
    <source>
        <strain evidence="4">JCM 17938</strain>
    </source>
</reference>
<evidence type="ECO:0000313" key="3">
    <source>
        <dbReference type="EMBL" id="GAA4612807.1"/>
    </source>
</evidence>
<dbReference type="InterPro" id="IPR013762">
    <property type="entry name" value="Integrase-like_cat_sf"/>
</dbReference>
<dbReference type="Pfam" id="PF00589">
    <property type="entry name" value="Phage_integrase"/>
    <property type="match status" value="1"/>
</dbReference>
<keyword evidence="1" id="KW-0233">DNA recombination</keyword>
<accession>A0ABP8TU02</accession>
<evidence type="ECO:0000256" key="1">
    <source>
        <dbReference type="ARBA" id="ARBA00023172"/>
    </source>
</evidence>
<proteinExistence type="predicted"/>
<name>A0ABP8TU02_9ACTN</name>
<dbReference type="Gene3D" id="1.10.443.10">
    <property type="entry name" value="Intergrase catalytic core"/>
    <property type="match status" value="1"/>
</dbReference>
<organism evidence="3 4">
    <name type="scientific">Actinoallomurus liliacearum</name>
    <dbReference type="NCBI Taxonomy" id="1080073"/>
    <lineage>
        <taxon>Bacteria</taxon>
        <taxon>Bacillati</taxon>
        <taxon>Actinomycetota</taxon>
        <taxon>Actinomycetes</taxon>
        <taxon>Streptosporangiales</taxon>
        <taxon>Thermomonosporaceae</taxon>
        <taxon>Actinoallomurus</taxon>
    </lineage>
</organism>
<dbReference type="PROSITE" id="PS51898">
    <property type="entry name" value="TYR_RECOMBINASE"/>
    <property type="match status" value="1"/>
</dbReference>
<dbReference type="CDD" id="cd00397">
    <property type="entry name" value="DNA_BRE_C"/>
    <property type="match status" value="1"/>
</dbReference>
<dbReference type="InterPro" id="IPR011010">
    <property type="entry name" value="DNA_brk_join_enz"/>
</dbReference>
<evidence type="ECO:0000259" key="2">
    <source>
        <dbReference type="PROSITE" id="PS51898"/>
    </source>
</evidence>
<gene>
    <name evidence="3" type="ORF">GCM10023195_55150</name>
</gene>
<dbReference type="Proteomes" id="UP001500212">
    <property type="component" value="Unassembled WGS sequence"/>
</dbReference>
<dbReference type="InterPro" id="IPR002104">
    <property type="entry name" value="Integrase_catalytic"/>
</dbReference>
<keyword evidence="4" id="KW-1185">Reference proteome</keyword>
<comment type="caution">
    <text evidence="3">The sequence shown here is derived from an EMBL/GenBank/DDBJ whole genome shotgun (WGS) entry which is preliminary data.</text>
</comment>
<feature type="domain" description="Tyr recombinase" evidence="2">
    <location>
        <begin position="371"/>
        <end position="589"/>
    </location>
</feature>
<evidence type="ECO:0000313" key="4">
    <source>
        <dbReference type="Proteomes" id="UP001500212"/>
    </source>
</evidence>